<accession>A0A8S5N9Z7</accession>
<protein>
    <submittedName>
        <fullName evidence="2">Uncharacterized protein</fullName>
    </submittedName>
</protein>
<feature type="coiled-coil region" evidence="1">
    <location>
        <begin position="240"/>
        <end position="267"/>
    </location>
</feature>
<keyword evidence="1" id="KW-0175">Coiled coil</keyword>
<evidence type="ECO:0000313" key="2">
    <source>
        <dbReference type="EMBL" id="DAD91518.1"/>
    </source>
</evidence>
<name>A0A8S5N9Z7_9CAUD</name>
<organism evidence="2">
    <name type="scientific">Myoviridae sp. ctx322</name>
    <dbReference type="NCBI Taxonomy" id="2826711"/>
    <lineage>
        <taxon>Viruses</taxon>
        <taxon>Duplodnaviria</taxon>
        <taxon>Heunggongvirae</taxon>
        <taxon>Uroviricota</taxon>
        <taxon>Caudoviricetes</taxon>
    </lineage>
</organism>
<sequence length="279" mass="32003">MKTDGKIRVPRPMGITQMMQQYHQTQDEELLDKVKTYLVQQWIISSGVICGRSFDLLQFSNFLGCETEYIRDHMKTQLLDTKIWDKEKQEEIISSLIGEQIMWSLEDRMEVQQQLNLLKEAQGGRYQAFISTEVGKVLALKLQSSNNLGQVLNRLQGGGSVNIFNNVGGQQEINQGVTKEEALLIIQQQVAEIDKPKELQYLETKYDVKALPEVVATDQVGIDLTKEGANLNQGELKAIVDNYKGTMKEFNREHHEMRREIELQIDTDAEDPELEIYPQ</sequence>
<proteinExistence type="predicted"/>
<dbReference type="EMBL" id="BK015115">
    <property type="protein sequence ID" value="DAD91518.1"/>
    <property type="molecule type" value="Genomic_DNA"/>
</dbReference>
<reference evidence="2" key="1">
    <citation type="journal article" date="2021" name="Proc. Natl. Acad. Sci. U.S.A.">
        <title>A Catalog of Tens of Thousands of Viruses from Human Metagenomes Reveals Hidden Associations with Chronic Diseases.</title>
        <authorList>
            <person name="Tisza M.J."/>
            <person name="Buck C.B."/>
        </authorList>
    </citation>
    <scope>NUCLEOTIDE SEQUENCE</scope>
    <source>
        <strain evidence="2">Ctx322</strain>
    </source>
</reference>
<evidence type="ECO:0000256" key="1">
    <source>
        <dbReference type="SAM" id="Coils"/>
    </source>
</evidence>